<organism evidence="2 3">
    <name type="scientific">Dryococelus australis</name>
    <dbReference type="NCBI Taxonomy" id="614101"/>
    <lineage>
        <taxon>Eukaryota</taxon>
        <taxon>Metazoa</taxon>
        <taxon>Ecdysozoa</taxon>
        <taxon>Arthropoda</taxon>
        <taxon>Hexapoda</taxon>
        <taxon>Insecta</taxon>
        <taxon>Pterygota</taxon>
        <taxon>Neoptera</taxon>
        <taxon>Polyneoptera</taxon>
        <taxon>Phasmatodea</taxon>
        <taxon>Verophasmatodea</taxon>
        <taxon>Anareolatae</taxon>
        <taxon>Phasmatidae</taxon>
        <taxon>Eurycanthinae</taxon>
        <taxon>Dryococelus</taxon>
    </lineage>
</organism>
<proteinExistence type="predicted"/>
<name>A0ABQ9IAI4_9NEOP</name>
<feature type="compositionally biased region" description="Basic and acidic residues" evidence="1">
    <location>
        <begin position="1"/>
        <end position="19"/>
    </location>
</feature>
<sequence>MQTERERERGREKKVDADRKRKREREKKVDADRKRKREREKKTSVYQSLDHRQCAFSLLAEEYSREKKTSISMASSSVQVKRGSWTALSNRVLRVDGVEARVGTQGRRKREIPEKTTGQQHSRIRSLRAKIRKRLRPAIEPSSPWWEVAAPTAGPSSER</sequence>
<dbReference type="Proteomes" id="UP001159363">
    <property type="component" value="Chromosome 2"/>
</dbReference>
<accession>A0ABQ9IAI4</accession>
<dbReference type="EMBL" id="JARBHB010000002">
    <property type="protein sequence ID" value="KAJ8893331.1"/>
    <property type="molecule type" value="Genomic_DNA"/>
</dbReference>
<comment type="caution">
    <text evidence="2">The sequence shown here is derived from an EMBL/GenBank/DDBJ whole genome shotgun (WGS) entry which is preliminary data.</text>
</comment>
<keyword evidence="3" id="KW-1185">Reference proteome</keyword>
<evidence type="ECO:0000313" key="3">
    <source>
        <dbReference type="Proteomes" id="UP001159363"/>
    </source>
</evidence>
<reference evidence="2 3" key="1">
    <citation type="submission" date="2023-02" db="EMBL/GenBank/DDBJ databases">
        <title>LHISI_Scaffold_Assembly.</title>
        <authorList>
            <person name="Stuart O.P."/>
            <person name="Cleave R."/>
            <person name="Magrath M.J.L."/>
            <person name="Mikheyev A.S."/>
        </authorList>
    </citation>
    <scope>NUCLEOTIDE SEQUENCE [LARGE SCALE GENOMIC DNA]</scope>
    <source>
        <strain evidence="2">Daus_M_001</strain>
        <tissue evidence="2">Leg muscle</tissue>
    </source>
</reference>
<protein>
    <submittedName>
        <fullName evidence="2">Uncharacterized protein</fullName>
    </submittedName>
</protein>
<evidence type="ECO:0000256" key="1">
    <source>
        <dbReference type="SAM" id="MobiDB-lite"/>
    </source>
</evidence>
<feature type="region of interest" description="Disordered" evidence="1">
    <location>
        <begin position="103"/>
        <end position="125"/>
    </location>
</feature>
<gene>
    <name evidence="2" type="ORF">PR048_005922</name>
</gene>
<evidence type="ECO:0000313" key="2">
    <source>
        <dbReference type="EMBL" id="KAJ8893331.1"/>
    </source>
</evidence>
<feature type="region of interest" description="Disordered" evidence="1">
    <location>
        <begin position="1"/>
        <end position="46"/>
    </location>
</feature>